<keyword evidence="5" id="KW-1185">Reference proteome</keyword>
<dbReference type="Pfam" id="PF00497">
    <property type="entry name" value="SBP_bac_3"/>
    <property type="match status" value="1"/>
</dbReference>
<accession>A0A6A7MY08</accession>
<dbReference type="PANTHER" id="PTHR35936">
    <property type="entry name" value="MEMBRANE-BOUND LYTIC MUREIN TRANSGLYCOSYLASE F"/>
    <property type="match status" value="1"/>
</dbReference>
<dbReference type="Proteomes" id="UP000440498">
    <property type="component" value="Unassembled WGS sequence"/>
</dbReference>
<organism evidence="4 5">
    <name type="scientific">Rugamonas aquatica</name>
    <dbReference type="NCBI Taxonomy" id="2743357"/>
    <lineage>
        <taxon>Bacteria</taxon>
        <taxon>Pseudomonadati</taxon>
        <taxon>Pseudomonadota</taxon>
        <taxon>Betaproteobacteria</taxon>
        <taxon>Burkholderiales</taxon>
        <taxon>Oxalobacteraceae</taxon>
        <taxon>Telluria group</taxon>
        <taxon>Rugamonas</taxon>
    </lineage>
</organism>
<dbReference type="AlphaFoldDB" id="A0A6A7MY08"/>
<dbReference type="Gene3D" id="3.40.190.10">
    <property type="entry name" value="Periplasmic binding protein-like II"/>
    <property type="match status" value="2"/>
</dbReference>
<proteinExistence type="predicted"/>
<evidence type="ECO:0000313" key="5">
    <source>
        <dbReference type="Proteomes" id="UP000440498"/>
    </source>
</evidence>
<comment type="caution">
    <text evidence="4">The sequence shown here is derived from an EMBL/GenBank/DDBJ whole genome shotgun (WGS) entry which is preliminary data.</text>
</comment>
<dbReference type="InterPro" id="IPR001638">
    <property type="entry name" value="Solute-binding_3/MltF_N"/>
</dbReference>
<evidence type="ECO:0000313" key="4">
    <source>
        <dbReference type="EMBL" id="MQA37644.1"/>
    </source>
</evidence>
<sequence>MSRPMSRLSSIALLLAALCLCAVAWAHGAQQNGKPGAQPAAPAAPAEPDRTGLVKVADGRMLAPDIARIVNHGELVVAMLATDNPPFFANKNGDLVGTDIDLAKLISRELGVSLRFDRSYKTFDSVVEAVALGKADVAVSRLGRTLKRAQMVHFSISYIKLGHALLINRIRFAELAGDRPLPQVVRDYNGTMGVLAGSSWVEFGRRNFPKAKLVTYPTWPELVEAAKKGEVTVVYRDEMEVVQLLREDPGLALTLRTVTFSDLEAPLSVIVGIRDLTLLSFINELIAQRAVQPTADSVLRVIK</sequence>
<feature type="chain" id="PRO_5025664244" evidence="2">
    <location>
        <begin position="27"/>
        <end position="303"/>
    </location>
</feature>
<dbReference type="EMBL" id="WHUG01000002">
    <property type="protein sequence ID" value="MQA37644.1"/>
    <property type="molecule type" value="Genomic_DNA"/>
</dbReference>
<dbReference type="SMART" id="SM00062">
    <property type="entry name" value="PBPb"/>
    <property type="match status" value="1"/>
</dbReference>
<reference evidence="4 5" key="1">
    <citation type="submission" date="2019-10" db="EMBL/GenBank/DDBJ databases">
        <title>Two novel species isolated from a subtropical stream in China.</title>
        <authorList>
            <person name="Lu H."/>
        </authorList>
    </citation>
    <scope>NUCLEOTIDE SEQUENCE [LARGE SCALE GENOMIC DNA]</scope>
    <source>
        <strain evidence="4 5">FT29W</strain>
    </source>
</reference>
<feature type="domain" description="Solute-binding protein family 3/N-terminal" evidence="3">
    <location>
        <begin position="74"/>
        <end position="298"/>
    </location>
</feature>
<evidence type="ECO:0000256" key="2">
    <source>
        <dbReference type="SAM" id="SignalP"/>
    </source>
</evidence>
<dbReference type="CDD" id="cd13530">
    <property type="entry name" value="PBP2_peptides_like"/>
    <property type="match status" value="1"/>
</dbReference>
<gene>
    <name evidence="4" type="ORF">GEV02_05730</name>
</gene>
<evidence type="ECO:0000259" key="3">
    <source>
        <dbReference type="SMART" id="SM00062"/>
    </source>
</evidence>
<feature type="signal peptide" evidence="2">
    <location>
        <begin position="1"/>
        <end position="26"/>
    </location>
</feature>
<name>A0A6A7MY08_9BURK</name>
<protein>
    <submittedName>
        <fullName evidence="4">Transporter substrate-binding domain-containing protein</fullName>
    </submittedName>
</protein>
<dbReference type="PANTHER" id="PTHR35936:SF19">
    <property type="entry name" value="AMINO-ACID-BINDING PROTEIN YXEM-RELATED"/>
    <property type="match status" value="1"/>
</dbReference>
<keyword evidence="1 2" id="KW-0732">Signal</keyword>
<dbReference type="SUPFAM" id="SSF53850">
    <property type="entry name" value="Periplasmic binding protein-like II"/>
    <property type="match status" value="1"/>
</dbReference>
<evidence type="ECO:0000256" key="1">
    <source>
        <dbReference type="ARBA" id="ARBA00022729"/>
    </source>
</evidence>